<feature type="region of interest" description="Disordered" evidence="1">
    <location>
        <begin position="156"/>
        <end position="175"/>
    </location>
</feature>
<gene>
    <name evidence="2" type="ORF">BLNAU_23465</name>
</gene>
<feature type="compositionally biased region" description="Polar residues" evidence="1">
    <location>
        <begin position="1"/>
        <end position="11"/>
    </location>
</feature>
<evidence type="ECO:0000313" key="2">
    <source>
        <dbReference type="EMBL" id="KAK2941629.1"/>
    </source>
</evidence>
<accession>A0ABQ9WQ60</accession>
<evidence type="ECO:0000313" key="3">
    <source>
        <dbReference type="Proteomes" id="UP001281761"/>
    </source>
</evidence>
<organism evidence="2 3">
    <name type="scientific">Blattamonas nauphoetae</name>
    <dbReference type="NCBI Taxonomy" id="2049346"/>
    <lineage>
        <taxon>Eukaryota</taxon>
        <taxon>Metamonada</taxon>
        <taxon>Preaxostyla</taxon>
        <taxon>Oxymonadida</taxon>
        <taxon>Blattamonas</taxon>
    </lineage>
</organism>
<feature type="region of interest" description="Disordered" evidence="1">
    <location>
        <begin position="1"/>
        <end position="27"/>
    </location>
</feature>
<protein>
    <recommendedName>
        <fullName evidence="4">Transposase</fullName>
    </recommendedName>
</protein>
<dbReference type="EMBL" id="JARBJD010000481">
    <property type="protein sequence ID" value="KAK2941629.1"/>
    <property type="molecule type" value="Genomic_DNA"/>
</dbReference>
<evidence type="ECO:0000256" key="1">
    <source>
        <dbReference type="SAM" id="MobiDB-lite"/>
    </source>
</evidence>
<evidence type="ECO:0008006" key="4">
    <source>
        <dbReference type="Google" id="ProtNLM"/>
    </source>
</evidence>
<name>A0ABQ9WQ60_9EUKA</name>
<dbReference type="Proteomes" id="UP001281761">
    <property type="component" value="Unassembled WGS sequence"/>
</dbReference>
<comment type="caution">
    <text evidence="2">The sequence shown here is derived from an EMBL/GenBank/DDBJ whole genome shotgun (WGS) entry which is preliminary data.</text>
</comment>
<dbReference type="InterPro" id="IPR036397">
    <property type="entry name" value="RNaseH_sf"/>
</dbReference>
<feature type="compositionally biased region" description="Basic residues" evidence="1">
    <location>
        <begin position="12"/>
        <end position="21"/>
    </location>
</feature>
<reference evidence="2 3" key="1">
    <citation type="journal article" date="2022" name="bioRxiv">
        <title>Genomics of Preaxostyla Flagellates Illuminates Evolutionary Transitions and the Path Towards Mitochondrial Loss.</title>
        <authorList>
            <person name="Novak L.V.F."/>
            <person name="Treitli S.C."/>
            <person name="Pyrih J."/>
            <person name="Halakuc P."/>
            <person name="Pipaliya S.V."/>
            <person name="Vacek V."/>
            <person name="Brzon O."/>
            <person name="Soukal P."/>
            <person name="Eme L."/>
            <person name="Dacks J.B."/>
            <person name="Karnkowska A."/>
            <person name="Elias M."/>
            <person name="Hampl V."/>
        </authorList>
    </citation>
    <scope>NUCLEOTIDE SEQUENCE [LARGE SCALE GENOMIC DNA]</scope>
    <source>
        <strain evidence="2">NAU3</strain>
        <tissue evidence="2">Gut</tissue>
    </source>
</reference>
<keyword evidence="3" id="KW-1185">Reference proteome</keyword>
<dbReference type="Gene3D" id="3.30.420.10">
    <property type="entry name" value="Ribonuclease H-like superfamily/Ribonuclease H"/>
    <property type="match status" value="1"/>
</dbReference>
<proteinExistence type="predicted"/>
<sequence length="336" mass="38763">MVPRLSLSNQRKIQKERRKGKGRNETARHLKVSVNTVSKYSHTLIVTDRPRVVNHKPQSHLYPNKTLKNVQLAIKNKTYSSAIQLKRDLKLPGSDRSFQRFLKANKIGLHKHHKVPPFQPHHIKNRFDFAKETLSKGYLPDLCLFDDEKTVRGRGPDKYYRSLSEKDTQRPESESRAHPIKLNIWGCVGVGFKSNLFITEENINGRIYTDALINGLTNAQMDPPLDTRVLLSDNAGETDIVHAWIFVGDTIQRLYRETSPDTGSMDNDLNPIEHVWAMLTTKLYENFEVYDTIDSLLKAIVRCWKSIPQESIDNIVLSYGDRLLECYSREGKMTKY</sequence>